<accession>A0ABT0PIG5</accession>
<feature type="transmembrane region" description="Helical" evidence="10">
    <location>
        <begin position="20"/>
        <end position="38"/>
    </location>
</feature>
<name>A0ABT0PIG5_9GAMM</name>
<keyword evidence="8 10" id="KW-0472">Membrane</keyword>
<organism evidence="12 13">
    <name type="scientific">Parendozoicomonas callyspongiae</name>
    <dbReference type="NCBI Taxonomy" id="2942213"/>
    <lineage>
        <taxon>Bacteria</taxon>
        <taxon>Pseudomonadati</taxon>
        <taxon>Pseudomonadota</taxon>
        <taxon>Gammaproteobacteria</taxon>
        <taxon>Oceanospirillales</taxon>
        <taxon>Endozoicomonadaceae</taxon>
        <taxon>Parendozoicomonas</taxon>
    </lineage>
</organism>
<keyword evidence="6" id="KW-0653">Protein transport</keyword>
<evidence type="ECO:0000256" key="1">
    <source>
        <dbReference type="ARBA" id="ARBA00004533"/>
    </source>
</evidence>
<feature type="compositionally biased region" description="Basic and acidic residues" evidence="9">
    <location>
        <begin position="198"/>
        <end position="209"/>
    </location>
</feature>
<dbReference type="Proteomes" id="UP001203338">
    <property type="component" value="Unassembled WGS sequence"/>
</dbReference>
<keyword evidence="4" id="KW-0997">Cell inner membrane</keyword>
<evidence type="ECO:0000256" key="5">
    <source>
        <dbReference type="ARBA" id="ARBA00022692"/>
    </source>
</evidence>
<dbReference type="Pfam" id="PF11356">
    <property type="entry name" value="T2SSC"/>
    <property type="match status" value="1"/>
</dbReference>
<comment type="subcellular location">
    <subcellularLocation>
        <location evidence="1">Cell inner membrane</location>
    </subcellularLocation>
</comment>
<keyword evidence="13" id="KW-1185">Reference proteome</keyword>
<evidence type="ECO:0000256" key="7">
    <source>
        <dbReference type="ARBA" id="ARBA00022989"/>
    </source>
</evidence>
<dbReference type="InterPro" id="IPR024961">
    <property type="entry name" value="T2SS_GspC_N"/>
</dbReference>
<feature type="domain" description="Type II secretion system protein GspC N-terminal" evidence="11">
    <location>
        <begin position="30"/>
        <end position="154"/>
    </location>
</feature>
<evidence type="ECO:0000313" key="12">
    <source>
        <dbReference type="EMBL" id="MCL6271140.1"/>
    </source>
</evidence>
<evidence type="ECO:0000256" key="8">
    <source>
        <dbReference type="ARBA" id="ARBA00023136"/>
    </source>
</evidence>
<feature type="region of interest" description="Disordered" evidence="9">
    <location>
        <begin position="163"/>
        <end position="209"/>
    </location>
</feature>
<dbReference type="Gene3D" id="2.30.30.830">
    <property type="match status" value="1"/>
</dbReference>
<proteinExistence type="predicted"/>
<protein>
    <recommendedName>
        <fullName evidence="11">Type II secretion system protein GspC N-terminal domain-containing protein</fullName>
    </recommendedName>
</protein>
<gene>
    <name evidence="12" type="ORF">M3P05_14535</name>
</gene>
<evidence type="ECO:0000259" key="11">
    <source>
        <dbReference type="Pfam" id="PF11356"/>
    </source>
</evidence>
<evidence type="ECO:0000256" key="6">
    <source>
        <dbReference type="ARBA" id="ARBA00022927"/>
    </source>
</evidence>
<evidence type="ECO:0000256" key="9">
    <source>
        <dbReference type="SAM" id="MobiDB-lite"/>
    </source>
</evidence>
<evidence type="ECO:0000256" key="3">
    <source>
        <dbReference type="ARBA" id="ARBA00022475"/>
    </source>
</evidence>
<comment type="caution">
    <text evidence="12">The sequence shown here is derived from an EMBL/GenBank/DDBJ whole genome shotgun (WGS) entry which is preliminary data.</text>
</comment>
<keyword evidence="7 10" id="KW-1133">Transmembrane helix</keyword>
<evidence type="ECO:0000313" key="13">
    <source>
        <dbReference type="Proteomes" id="UP001203338"/>
    </source>
</evidence>
<dbReference type="EMBL" id="JAMFLX010000020">
    <property type="protein sequence ID" value="MCL6271140.1"/>
    <property type="molecule type" value="Genomic_DNA"/>
</dbReference>
<evidence type="ECO:0000256" key="2">
    <source>
        <dbReference type="ARBA" id="ARBA00022448"/>
    </source>
</evidence>
<reference evidence="12 13" key="1">
    <citation type="submission" date="2022-05" db="EMBL/GenBank/DDBJ databases">
        <authorList>
            <person name="Park J.-S."/>
        </authorList>
    </citation>
    <scope>NUCLEOTIDE SEQUENCE [LARGE SCALE GENOMIC DNA]</scope>
    <source>
        <strain evidence="12 13">2012CJ34-2</strain>
    </source>
</reference>
<evidence type="ECO:0000256" key="4">
    <source>
        <dbReference type="ARBA" id="ARBA00022519"/>
    </source>
</evidence>
<dbReference type="RefSeq" id="WP_249700520.1">
    <property type="nucleotide sequence ID" value="NZ_JAMFLX010000020.1"/>
</dbReference>
<keyword evidence="5 10" id="KW-0812">Transmembrane</keyword>
<keyword evidence="2" id="KW-0813">Transport</keyword>
<keyword evidence="3" id="KW-1003">Cell membrane</keyword>
<evidence type="ECO:0000256" key="10">
    <source>
        <dbReference type="SAM" id="Phobius"/>
    </source>
</evidence>
<sequence>MNNETLVTGKQWLVKHHRQVIFILLCLGLLVSLAMHLVRIIDDLMTEPPEHVTQSSEPPKKMIALRDYKFLFGEADDKPTLNRTANIPKSNLNLTLRGALAGDGEVPSSAIIQGGDGQDHLYLVGDYIPGGAQLDSVHPHHVVISYNGKLQKLVFPEVSSNQGVELYSPPPPSAASTTKLPPGPVNEASQNAASQLDWRMDDLRQRLDE</sequence>